<dbReference type="Pfam" id="PF12796">
    <property type="entry name" value="Ank_2"/>
    <property type="match status" value="1"/>
</dbReference>
<dbReference type="AlphaFoldDB" id="A0A1Y1JH26"/>
<accession>A0A1Y1JH26</accession>
<evidence type="ECO:0000313" key="6">
    <source>
        <dbReference type="EMBL" id="GAW80958.1"/>
    </source>
</evidence>
<keyword evidence="1" id="KW-0677">Repeat</keyword>
<proteinExistence type="predicted"/>
<dbReference type="SMART" id="SM00248">
    <property type="entry name" value="ANK"/>
    <property type="match status" value="2"/>
</dbReference>
<feature type="repeat" description="ANK" evidence="4">
    <location>
        <begin position="277"/>
        <end position="309"/>
    </location>
</feature>
<dbReference type="OrthoDB" id="194358at2759"/>
<dbReference type="PROSITE" id="PS51228">
    <property type="entry name" value="ACB_2"/>
    <property type="match status" value="1"/>
</dbReference>
<reference evidence="7" key="1">
    <citation type="submission" date="2017-04" db="EMBL/GenBank/DDBJ databases">
        <title>Plasmodium gonderi genome.</title>
        <authorList>
            <person name="Arisue N."/>
            <person name="Honma H."/>
            <person name="Kawai S."/>
            <person name="Tougan T."/>
            <person name="Tanabe K."/>
            <person name="Horii T."/>
        </authorList>
    </citation>
    <scope>NUCLEOTIDE SEQUENCE [LARGE SCALE GENOMIC DNA]</scope>
    <source>
        <strain evidence="7">ATCC 30045</strain>
    </source>
</reference>
<evidence type="ECO:0000256" key="1">
    <source>
        <dbReference type="ARBA" id="ARBA00022737"/>
    </source>
</evidence>
<dbReference type="GeneID" id="39747676"/>
<dbReference type="PROSITE" id="PS50297">
    <property type="entry name" value="ANK_REP_REGION"/>
    <property type="match status" value="2"/>
</dbReference>
<feature type="repeat" description="ANK" evidence="4">
    <location>
        <begin position="310"/>
        <end position="342"/>
    </location>
</feature>
<sequence length="358" mass="40601">MSINLNGKTILIANVASVCILVYVLKRYNPDQTNKILHKINEVTKLLLKVPQLIIQKCRGKKIIKLPIIDKNITINLSDEELDEKFTKLCNAVKMYKNQLNFEQWLYLYGLYKQITSGNIMLDTNNSGKYLNTELNEAKQTIISNKTENHQYLMDEKMNAWKNCYGVSKKVCKFLYVEFVEKLFPHALENEITNSSFEFTKTMSKMKPLTDIFTGGGMIDNSTHNNGQRHDEGNPYDESSLNNLIDLLCRNVVQENLEYIKGALKKNPHLINKRNSDGLCALHYACDRGYLDIVKLLVDLGADLNADDSCGDTALHIAAYSGKTDIINYLKNAGADINKKNSDGLTFSSILSQEMALY</sequence>
<dbReference type="PANTHER" id="PTHR24119:SF0">
    <property type="entry name" value="ACYL-COA-BINDING DOMAIN-CONTAINING PROTEIN 6"/>
    <property type="match status" value="1"/>
</dbReference>
<dbReference type="InterPro" id="IPR035984">
    <property type="entry name" value="Acyl-CoA-binding_sf"/>
</dbReference>
<dbReference type="InterPro" id="IPR000582">
    <property type="entry name" value="Acyl-CoA-binding_protein"/>
</dbReference>
<comment type="caution">
    <text evidence="6">The sequence shown here is derived from an EMBL/GenBank/DDBJ whole genome shotgun (WGS) entry which is preliminary data.</text>
</comment>
<gene>
    <name evidence="6" type="ORF">PGO_091580</name>
</gene>
<evidence type="ECO:0000313" key="7">
    <source>
        <dbReference type="Proteomes" id="UP000195521"/>
    </source>
</evidence>
<keyword evidence="7" id="KW-1185">Reference proteome</keyword>
<protein>
    <submittedName>
        <fullName evidence="6">Acyl-CoA-binding protein</fullName>
    </submittedName>
</protein>
<dbReference type="SUPFAM" id="SSF48403">
    <property type="entry name" value="Ankyrin repeat"/>
    <property type="match status" value="1"/>
</dbReference>
<dbReference type="EMBL" id="BDQF01000010">
    <property type="protein sequence ID" value="GAW80958.1"/>
    <property type="molecule type" value="Genomic_DNA"/>
</dbReference>
<keyword evidence="3" id="KW-0446">Lipid-binding</keyword>
<dbReference type="Gene3D" id="1.25.40.20">
    <property type="entry name" value="Ankyrin repeat-containing domain"/>
    <property type="match status" value="1"/>
</dbReference>
<dbReference type="GO" id="GO:0000062">
    <property type="term" value="F:fatty-acyl-CoA binding"/>
    <property type="evidence" value="ECO:0007669"/>
    <property type="project" value="InterPro"/>
</dbReference>
<dbReference type="InterPro" id="IPR014352">
    <property type="entry name" value="FERM/acyl-CoA-bd_prot_sf"/>
</dbReference>
<evidence type="ECO:0000256" key="3">
    <source>
        <dbReference type="ARBA" id="ARBA00023121"/>
    </source>
</evidence>
<keyword evidence="2 4" id="KW-0040">ANK repeat</keyword>
<evidence type="ECO:0000259" key="5">
    <source>
        <dbReference type="PROSITE" id="PS51228"/>
    </source>
</evidence>
<dbReference type="Pfam" id="PF00887">
    <property type="entry name" value="ACBP"/>
    <property type="match status" value="1"/>
</dbReference>
<dbReference type="OMA" id="TMSKMKP"/>
<dbReference type="RefSeq" id="XP_028543547.1">
    <property type="nucleotide sequence ID" value="XM_028687746.1"/>
</dbReference>
<feature type="domain" description="ACB" evidence="5">
    <location>
        <begin position="82"/>
        <end position="189"/>
    </location>
</feature>
<evidence type="ECO:0000256" key="4">
    <source>
        <dbReference type="PROSITE-ProRule" id="PRU00023"/>
    </source>
</evidence>
<dbReference type="PROSITE" id="PS50088">
    <property type="entry name" value="ANK_REPEAT"/>
    <property type="match status" value="2"/>
</dbReference>
<dbReference type="InterPro" id="IPR036770">
    <property type="entry name" value="Ankyrin_rpt-contain_sf"/>
</dbReference>
<organism evidence="6 7">
    <name type="scientific">Plasmodium gonderi</name>
    <dbReference type="NCBI Taxonomy" id="77519"/>
    <lineage>
        <taxon>Eukaryota</taxon>
        <taxon>Sar</taxon>
        <taxon>Alveolata</taxon>
        <taxon>Apicomplexa</taxon>
        <taxon>Aconoidasida</taxon>
        <taxon>Haemosporida</taxon>
        <taxon>Plasmodiidae</taxon>
        <taxon>Plasmodium</taxon>
        <taxon>Plasmodium (Plasmodium)</taxon>
    </lineage>
</organism>
<evidence type="ECO:0000256" key="2">
    <source>
        <dbReference type="ARBA" id="ARBA00023043"/>
    </source>
</evidence>
<dbReference type="Proteomes" id="UP000195521">
    <property type="component" value="Unassembled WGS sequence"/>
</dbReference>
<dbReference type="Gene3D" id="1.20.80.10">
    <property type="match status" value="1"/>
</dbReference>
<dbReference type="SUPFAM" id="SSF47027">
    <property type="entry name" value="Acyl-CoA binding protein"/>
    <property type="match status" value="1"/>
</dbReference>
<dbReference type="PANTHER" id="PTHR24119">
    <property type="entry name" value="ACYL-COA-BINDING DOMAIN-CONTAINING PROTEIN 6"/>
    <property type="match status" value="1"/>
</dbReference>
<dbReference type="InterPro" id="IPR002110">
    <property type="entry name" value="Ankyrin_rpt"/>
</dbReference>
<name>A0A1Y1JH26_PLAGO</name>